<dbReference type="GO" id="GO:0005737">
    <property type="term" value="C:cytoplasm"/>
    <property type="evidence" value="ECO:0007669"/>
    <property type="project" value="UniProtKB-SubCell"/>
</dbReference>
<evidence type="ECO:0000256" key="5">
    <source>
        <dbReference type="ARBA" id="ARBA00023016"/>
    </source>
</evidence>
<dbReference type="STRING" id="714315.GCA_000516535_01903"/>
<dbReference type="Pfam" id="PF01025">
    <property type="entry name" value="GrpE"/>
    <property type="match status" value="1"/>
</dbReference>
<evidence type="ECO:0000256" key="1">
    <source>
        <dbReference type="ARBA" id="ARBA00004496"/>
    </source>
</evidence>
<dbReference type="PANTHER" id="PTHR21237">
    <property type="entry name" value="GRPE PROTEIN"/>
    <property type="match status" value="1"/>
</dbReference>
<organism evidence="14 15">
    <name type="scientific">Pseudoleptotrichia goodfellowii</name>
    <dbReference type="NCBI Taxonomy" id="157692"/>
    <lineage>
        <taxon>Bacteria</taxon>
        <taxon>Fusobacteriati</taxon>
        <taxon>Fusobacteriota</taxon>
        <taxon>Fusobacteriia</taxon>
        <taxon>Fusobacteriales</taxon>
        <taxon>Leptotrichiaceae</taxon>
        <taxon>Pseudoleptotrichia</taxon>
    </lineage>
</organism>
<evidence type="ECO:0000256" key="4">
    <source>
        <dbReference type="ARBA" id="ARBA00022490"/>
    </source>
</evidence>
<comment type="subcellular location">
    <subcellularLocation>
        <location evidence="1 10">Cytoplasm</location>
    </subcellularLocation>
</comment>
<dbReference type="CDD" id="cd00446">
    <property type="entry name" value="GrpE"/>
    <property type="match status" value="1"/>
</dbReference>
<accession>A0A510JCC7</accession>
<feature type="compositionally biased region" description="Basic and acidic residues" evidence="13">
    <location>
        <begin position="34"/>
        <end position="56"/>
    </location>
</feature>
<dbReference type="KEGG" id="lgo:JCM16774_1898"/>
<dbReference type="EMBL" id="AP019822">
    <property type="protein sequence ID" value="BBM36952.1"/>
    <property type="molecule type" value="Genomic_DNA"/>
</dbReference>
<dbReference type="SUPFAM" id="SSF51064">
    <property type="entry name" value="Head domain of nucleotide exchange factor GrpE"/>
    <property type="match status" value="1"/>
</dbReference>
<dbReference type="NCBIfam" id="NF010738">
    <property type="entry name" value="PRK14140.1"/>
    <property type="match status" value="1"/>
</dbReference>
<evidence type="ECO:0000256" key="3">
    <source>
        <dbReference type="ARBA" id="ARBA00011738"/>
    </source>
</evidence>
<dbReference type="Proteomes" id="UP000321606">
    <property type="component" value="Chromosome"/>
</dbReference>
<evidence type="ECO:0000256" key="8">
    <source>
        <dbReference type="ARBA" id="ARBA00072274"/>
    </source>
</evidence>
<name>A0A510JCC7_9FUSO</name>
<feature type="compositionally biased region" description="Basic and acidic residues" evidence="13">
    <location>
        <begin position="1"/>
        <end position="11"/>
    </location>
</feature>
<proteinExistence type="inferred from homology"/>
<protein>
    <recommendedName>
        <fullName evidence="8 10">Protein GrpE</fullName>
    </recommendedName>
    <alternativeName>
        <fullName evidence="9 10">HSP-70 cofactor</fullName>
    </alternativeName>
</protein>
<sequence length="203" mass="23747">MSEKDYEKEIADESTENFQEENEKETNENVNNSDEEKAPENGDSDKKEEADSPEMKIKKLELELQEWKNSYTRKLAEFQNFTKRKEAEVSEMKKYASENIIVKLLDNIDNLERAMDASKESKNFGSLVEGVNMILNNLKYLLKEEGVEEIETENKKFDPYEHQAMMTEQKEELENDDIVQVFQKGYKLKGKVIRPAMVTVNKK</sequence>
<gene>
    <name evidence="10" type="primary">grpE</name>
    <name evidence="14" type="ORF">JCM16774_1898</name>
</gene>
<dbReference type="Gene3D" id="3.90.20.20">
    <property type="match status" value="1"/>
</dbReference>
<dbReference type="GO" id="GO:0000774">
    <property type="term" value="F:adenyl-nucleotide exchange factor activity"/>
    <property type="evidence" value="ECO:0007669"/>
    <property type="project" value="InterPro"/>
</dbReference>
<evidence type="ECO:0000256" key="10">
    <source>
        <dbReference type="HAMAP-Rule" id="MF_01151"/>
    </source>
</evidence>
<evidence type="ECO:0000256" key="12">
    <source>
        <dbReference type="RuleBase" id="RU004478"/>
    </source>
</evidence>
<evidence type="ECO:0000256" key="2">
    <source>
        <dbReference type="ARBA" id="ARBA00009054"/>
    </source>
</evidence>
<dbReference type="RefSeq" id="WP_026738120.1">
    <property type="nucleotide sequence ID" value="NZ_AP019822.1"/>
</dbReference>
<dbReference type="SUPFAM" id="SSF58014">
    <property type="entry name" value="Coiled-coil domain of nucleotide exchange factor GrpE"/>
    <property type="match status" value="1"/>
</dbReference>
<dbReference type="GO" id="GO:0006457">
    <property type="term" value="P:protein folding"/>
    <property type="evidence" value="ECO:0007669"/>
    <property type="project" value="InterPro"/>
</dbReference>
<evidence type="ECO:0000256" key="11">
    <source>
        <dbReference type="RuleBase" id="RU000639"/>
    </source>
</evidence>
<dbReference type="PANTHER" id="PTHR21237:SF23">
    <property type="entry name" value="GRPE PROTEIN HOMOLOG, MITOCHONDRIAL"/>
    <property type="match status" value="1"/>
</dbReference>
<evidence type="ECO:0000256" key="9">
    <source>
        <dbReference type="ARBA" id="ARBA00076414"/>
    </source>
</evidence>
<feature type="compositionally biased region" description="Acidic residues" evidence="13">
    <location>
        <begin position="12"/>
        <end position="23"/>
    </location>
</feature>
<evidence type="ECO:0000313" key="15">
    <source>
        <dbReference type="Proteomes" id="UP000321606"/>
    </source>
</evidence>
<evidence type="ECO:0000313" key="14">
    <source>
        <dbReference type="EMBL" id="BBM36952.1"/>
    </source>
</evidence>
<dbReference type="OrthoDB" id="9812586at2"/>
<evidence type="ECO:0000256" key="6">
    <source>
        <dbReference type="ARBA" id="ARBA00023186"/>
    </source>
</evidence>
<dbReference type="PRINTS" id="PR00773">
    <property type="entry name" value="GRPEPROTEIN"/>
</dbReference>
<keyword evidence="6 10" id="KW-0143">Chaperone</keyword>
<keyword evidence="5 10" id="KW-0346">Stress response</keyword>
<evidence type="ECO:0000256" key="7">
    <source>
        <dbReference type="ARBA" id="ARBA00053401"/>
    </source>
</evidence>
<dbReference type="AlphaFoldDB" id="A0A510JCC7"/>
<evidence type="ECO:0000256" key="13">
    <source>
        <dbReference type="SAM" id="MobiDB-lite"/>
    </source>
</evidence>
<dbReference type="InterPro" id="IPR013805">
    <property type="entry name" value="GrpE_CC"/>
</dbReference>
<dbReference type="Gene3D" id="2.30.22.10">
    <property type="entry name" value="Head domain of nucleotide exchange factor GrpE"/>
    <property type="match status" value="1"/>
</dbReference>
<dbReference type="InterPro" id="IPR009012">
    <property type="entry name" value="GrpE_head"/>
</dbReference>
<comment type="function">
    <text evidence="7 10 11">Participates actively in the response to hyperosmotic and heat shock by preventing the aggregation of stress-denatured proteins, in association with DnaK and GrpE. It is the nucleotide exchange factor for DnaK and may function as a thermosensor. Unfolded proteins bind initially to DnaJ; upon interaction with the DnaJ-bound protein, DnaK hydrolyzes its bound ATP, resulting in the formation of a stable complex. GrpE releases ADP from DnaK; ATP binding to DnaK triggers the release of the substrate protein, thus completing the reaction cycle. Several rounds of ATP-dependent interactions between DnaJ, DnaK and GrpE are required for fully efficient folding.</text>
</comment>
<dbReference type="FunFam" id="2.30.22.10:FF:000001">
    <property type="entry name" value="Protein GrpE"/>
    <property type="match status" value="1"/>
</dbReference>
<comment type="similarity">
    <text evidence="2 10 12">Belongs to the GrpE family.</text>
</comment>
<keyword evidence="4 10" id="KW-0963">Cytoplasm</keyword>
<reference evidence="14 15" key="1">
    <citation type="submission" date="2019-07" db="EMBL/GenBank/DDBJ databases">
        <title>Complete Genome Sequence of Leptotrichia goodfellowii Strain JCM 16774.</title>
        <authorList>
            <person name="Watanabe S."/>
            <person name="Cui L."/>
        </authorList>
    </citation>
    <scope>NUCLEOTIDE SEQUENCE [LARGE SCALE GENOMIC DNA]</scope>
    <source>
        <strain evidence="14 15">JCM16774</strain>
    </source>
</reference>
<comment type="subunit">
    <text evidence="3 10">Homodimer.</text>
</comment>
<dbReference type="InterPro" id="IPR000740">
    <property type="entry name" value="GrpE"/>
</dbReference>
<dbReference type="GO" id="GO:0051087">
    <property type="term" value="F:protein-folding chaperone binding"/>
    <property type="evidence" value="ECO:0007669"/>
    <property type="project" value="InterPro"/>
</dbReference>
<feature type="region of interest" description="Disordered" evidence="13">
    <location>
        <begin position="1"/>
        <end position="56"/>
    </location>
</feature>
<dbReference type="HAMAP" id="MF_01151">
    <property type="entry name" value="GrpE"/>
    <property type="match status" value="1"/>
</dbReference>
<dbReference type="GO" id="GO:0042803">
    <property type="term" value="F:protein homodimerization activity"/>
    <property type="evidence" value="ECO:0007669"/>
    <property type="project" value="InterPro"/>
</dbReference>
<dbReference type="GO" id="GO:0051082">
    <property type="term" value="F:unfolded protein binding"/>
    <property type="evidence" value="ECO:0007669"/>
    <property type="project" value="TreeGrafter"/>
</dbReference>
<dbReference type="PROSITE" id="PS01071">
    <property type="entry name" value="GRPE"/>
    <property type="match status" value="1"/>
</dbReference>